<evidence type="ECO:0000256" key="11">
    <source>
        <dbReference type="PROSITE-ProRule" id="PRU01360"/>
    </source>
</evidence>
<proteinExistence type="inferred from homology"/>
<reference evidence="16 17" key="1">
    <citation type="submission" date="2016-10" db="EMBL/GenBank/DDBJ databases">
        <authorList>
            <person name="de Groot N.N."/>
        </authorList>
    </citation>
    <scope>NUCLEOTIDE SEQUENCE [LARGE SCALE GENOMIC DNA]</scope>
    <source>
        <strain evidence="16 17">CGMCC 1.9156</strain>
    </source>
</reference>
<organism evidence="16 17">
    <name type="scientific">Sunxiuqinia elliptica</name>
    <dbReference type="NCBI Taxonomy" id="655355"/>
    <lineage>
        <taxon>Bacteria</taxon>
        <taxon>Pseudomonadati</taxon>
        <taxon>Bacteroidota</taxon>
        <taxon>Bacteroidia</taxon>
        <taxon>Marinilabiliales</taxon>
        <taxon>Prolixibacteraceae</taxon>
        <taxon>Sunxiuqinia</taxon>
    </lineage>
</organism>
<dbReference type="InterPro" id="IPR012910">
    <property type="entry name" value="Plug_dom"/>
</dbReference>
<dbReference type="InterPro" id="IPR037066">
    <property type="entry name" value="Plug_dom_sf"/>
</dbReference>
<evidence type="ECO:0000313" key="17">
    <source>
        <dbReference type="Proteomes" id="UP000198964"/>
    </source>
</evidence>
<dbReference type="SUPFAM" id="SSF49464">
    <property type="entry name" value="Carboxypeptidase regulatory domain-like"/>
    <property type="match status" value="1"/>
</dbReference>
<keyword evidence="9 11" id="KW-0472">Membrane</keyword>
<comment type="similarity">
    <text evidence="11 12">Belongs to the TonB-dependent receptor family.</text>
</comment>
<evidence type="ECO:0000256" key="6">
    <source>
        <dbReference type="ARBA" id="ARBA00023004"/>
    </source>
</evidence>
<dbReference type="InterPro" id="IPR000531">
    <property type="entry name" value="Beta-barrel_TonB"/>
</dbReference>
<feature type="compositionally biased region" description="Polar residues" evidence="13">
    <location>
        <begin position="128"/>
        <end position="144"/>
    </location>
</feature>
<keyword evidence="8 12" id="KW-0798">TonB box</keyword>
<dbReference type="InterPro" id="IPR008969">
    <property type="entry name" value="CarboxyPept-like_regulatory"/>
</dbReference>
<dbReference type="InterPro" id="IPR039426">
    <property type="entry name" value="TonB-dep_rcpt-like"/>
</dbReference>
<evidence type="ECO:0000259" key="15">
    <source>
        <dbReference type="Pfam" id="PF07715"/>
    </source>
</evidence>
<dbReference type="AlphaFoldDB" id="A0A1I2D6G4"/>
<dbReference type="Gene3D" id="2.170.130.10">
    <property type="entry name" value="TonB-dependent receptor, plug domain"/>
    <property type="match status" value="1"/>
</dbReference>
<dbReference type="Gene3D" id="2.40.170.20">
    <property type="entry name" value="TonB-dependent receptor, beta-barrel domain"/>
    <property type="match status" value="1"/>
</dbReference>
<dbReference type="Pfam" id="PF00593">
    <property type="entry name" value="TonB_dep_Rec_b-barrel"/>
    <property type="match status" value="1"/>
</dbReference>
<feature type="region of interest" description="Disordered" evidence="13">
    <location>
        <begin position="122"/>
        <end position="144"/>
    </location>
</feature>
<keyword evidence="10 11" id="KW-0998">Cell outer membrane</keyword>
<dbReference type="STRING" id="655355.SAMN05216283_101949"/>
<evidence type="ECO:0000256" key="13">
    <source>
        <dbReference type="SAM" id="MobiDB-lite"/>
    </source>
</evidence>
<evidence type="ECO:0000256" key="4">
    <source>
        <dbReference type="ARBA" id="ARBA00022496"/>
    </source>
</evidence>
<dbReference type="PANTHER" id="PTHR32552:SF81">
    <property type="entry name" value="TONB-DEPENDENT OUTER MEMBRANE RECEPTOR"/>
    <property type="match status" value="1"/>
</dbReference>
<evidence type="ECO:0000256" key="10">
    <source>
        <dbReference type="ARBA" id="ARBA00023237"/>
    </source>
</evidence>
<keyword evidence="2 11" id="KW-0813">Transport</keyword>
<keyword evidence="17" id="KW-1185">Reference proteome</keyword>
<evidence type="ECO:0000256" key="7">
    <source>
        <dbReference type="ARBA" id="ARBA00023065"/>
    </source>
</evidence>
<sequence>MKKKRTIHGPGGLWAKLFLVMRLAIFLFFAFVFGAQAKSFSQSSKLTLDLTKTRLIDVLNEIEEQSDYYFYFNLDLNNYQVEQVNVKDKEIRDVLSTVLTDLGLDYEVVDRYIVIKKMGDPTERSENSKAGQQKGITGKVSDSTGAPLPGATVVVKGTTQGTITDADGNYLLPNVPTDAVLLFSFVGMKTQEVAVAGQTSINVRLNEDAIGIEEVVAVGYGTMKKSDLTGSVSQVEGDDLKNVAVRTAADALQGRSAGVMVTSTSGSPGSMGAVRIRGVGTVNNNDPLFVVDGLPQSNIGWLNPNDIQSIEILKDASATSIYGARAANGVIMVTTKKGSSGKEYKSKVSFDMYIGFQNPEKRYNMLNAEEFMEFKNRAYTATGQALLDDFSTPEKREQILQFLEKNTGSREGTDWWKEIMHKNAPMQSYNVALSGGLEKLSYHSSLGYMSQDGIVKASDYERISWRNTLNADLAKWFKMSANVGIIYEDRRNVSESNPYNGTIFSAMTADPITPVYRNNLVDVPAFLESKLMTGYEPSNPFSQYAGVLYSNKPNPVAQVELMGENVWEGISVKSGLTGDLNLFPWLKFRSNFGLDLHRGLSKGFTPKYYLDGDQNATDATVGRRYYNTNYWVWDNTLTFDNTFDLHRVLVMVGTSAEENKYEETGASKQGTINNDEDQRIINAASKNPGADGYDVTTSLNSYFGRLFYTYRDRYLFTFNIRRDGSSNFAEGNRWGVFPSFSLGWVFSEEEFMKKYDFLNMGKLRFGAGEIGNHNIGSGAYLSTFGNSGYYTFGNPRMPYLSGGRNSVGNPNIQWETTRQIDVGLDLGFLNNKLTLTADYFVKTTDDMLVQVPLPSSYGYPNTPWTNAGSIENKGFEIELGFRESIRDFNFSIDANLFTFKNKVISLGGGEPINGSTHLGNMTHTRTEVGEPIGYFYGWKTDGIFQTQAEIDAYANSEGELIQPTAQPGDLKFQDINSVDENGNIVSVPDGVLNDADRVMVGNPFPDFTYGFTLAADYKGFDVSLFFQGSVGNDILNILKYDIRSGAGWYNAPNDMLDIAWNGPGTSNEQFAISANSRQNLQMSDWYVEDGSYIRLKNVQLGYTIPQSVLKALNTHSIRVWVGGQNLFTVTDYSGLDPEIGSSDPKFMGIDQGFYPQARIFMMGINASF</sequence>
<feature type="domain" description="TonB-dependent receptor-like beta-barrel" evidence="14">
    <location>
        <begin position="588"/>
        <end position="940"/>
    </location>
</feature>
<evidence type="ECO:0000259" key="14">
    <source>
        <dbReference type="Pfam" id="PF00593"/>
    </source>
</evidence>
<dbReference type="PANTHER" id="PTHR32552">
    <property type="entry name" value="FERRICHROME IRON RECEPTOR-RELATED"/>
    <property type="match status" value="1"/>
</dbReference>
<accession>A0A1I2D6G4</accession>
<evidence type="ECO:0000256" key="5">
    <source>
        <dbReference type="ARBA" id="ARBA00022692"/>
    </source>
</evidence>
<dbReference type="InterPro" id="IPR023997">
    <property type="entry name" value="TonB-dep_OMP_SusC/RagA_CS"/>
</dbReference>
<dbReference type="Proteomes" id="UP000198964">
    <property type="component" value="Unassembled WGS sequence"/>
</dbReference>
<dbReference type="FunFam" id="2.60.40.1120:FF:000003">
    <property type="entry name" value="Outer membrane protein Omp121"/>
    <property type="match status" value="1"/>
</dbReference>
<dbReference type="PROSITE" id="PS52016">
    <property type="entry name" value="TONB_DEPENDENT_REC_3"/>
    <property type="match status" value="1"/>
</dbReference>
<keyword evidence="4" id="KW-0410">Iron transport</keyword>
<dbReference type="GO" id="GO:0009279">
    <property type="term" value="C:cell outer membrane"/>
    <property type="evidence" value="ECO:0007669"/>
    <property type="project" value="UniProtKB-SubCell"/>
</dbReference>
<evidence type="ECO:0000256" key="1">
    <source>
        <dbReference type="ARBA" id="ARBA00004571"/>
    </source>
</evidence>
<dbReference type="Pfam" id="PF13715">
    <property type="entry name" value="CarbopepD_reg_2"/>
    <property type="match status" value="1"/>
</dbReference>
<dbReference type="SUPFAM" id="SSF56935">
    <property type="entry name" value="Porins"/>
    <property type="match status" value="1"/>
</dbReference>
<dbReference type="InterPro" id="IPR023996">
    <property type="entry name" value="TonB-dep_OMP_SusC/RagA"/>
</dbReference>
<comment type="subcellular location">
    <subcellularLocation>
        <location evidence="1 11">Cell outer membrane</location>
        <topology evidence="1 11">Multi-pass membrane protein</topology>
    </subcellularLocation>
</comment>
<dbReference type="EMBL" id="FONW01000001">
    <property type="protein sequence ID" value="SFE76109.1"/>
    <property type="molecule type" value="Genomic_DNA"/>
</dbReference>
<name>A0A1I2D6G4_9BACT</name>
<evidence type="ECO:0000256" key="8">
    <source>
        <dbReference type="ARBA" id="ARBA00023077"/>
    </source>
</evidence>
<keyword evidence="7" id="KW-0406">Ion transport</keyword>
<dbReference type="RefSeq" id="WP_212733407.1">
    <property type="nucleotide sequence ID" value="NZ_FONW01000001.1"/>
</dbReference>
<feature type="domain" description="TonB-dependent receptor plug" evidence="15">
    <location>
        <begin position="225"/>
        <end position="330"/>
    </location>
</feature>
<dbReference type="Gene3D" id="2.60.40.1120">
    <property type="entry name" value="Carboxypeptidase-like, regulatory domain"/>
    <property type="match status" value="1"/>
</dbReference>
<protein>
    <submittedName>
        <fullName evidence="16">TonB-linked outer membrane protein, SusC/RagA family</fullName>
    </submittedName>
</protein>
<dbReference type="NCBIfam" id="TIGR04057">
    <property type="entry name" value="SusC_RagA_signa"/>
    <property type="match status" value="1"/>
</dbReference>
<keyword evidence="5 11" id="KW-0812">Transmembrane</keyword>
<keyword evidence="3 11" id="KW-1134">Transmembrane beta strand</keyword>
<dbReference type="NCBIfam" id="TIGR04056">
    <property type="entry name" value="OMP_RagA_SusC"/>
    <property type="match status" value="1"/>
</dbReference>
<gene>
    <name evidence="16" type="ORF">SAMN05216283_101949</name>
</gene>
<dbReference type="InterPro" id="IPR036942">
    <property type="entry name" value="Beta-barrel_TonB_sf"/>
</dbReference>
<dbReference type="Pfam" id="PF07715">
    <property type="entry name" value="Plug"/>
    <property type="match status" value="1"/>
</dbReference>
<dbReference type="GO" id="GO:0006826">
    <property type="term" value="P:iron ion transport"/>
    <property type="evidence" value="ECO:0007669"/>
    <property type="project" value="UniProtKB-KW"/>
</dbReference>
<evidence type="ECO:0000256" key="12">
    <source>
        <dbReference type="RuleBase" id="RU003357"/>
    </source>
</evidence>
<evidence type="ECO:0000256" key="3">
    <source>
        <dbReference type="ARBA" id="ARBA00022452"/>
    </source>
</evidence>
<evidence type="ECO:0000256" key="2">
    <source>
        <dbReference type="ARBA" id="ARBA00022448"/>
    </source>
</evidence>
<evidence type="ECO:0000313" key="16">
    <source>
        <dbReference type="EMBL" id="SFE76109.1"/>
    </source>
</evidence>
<keyword evidence="6" id="KW-0408">Iron</keyword>
<evidence type="ECO:0000256" key="9">
    <source>
        <dbReference type="ARBA" id="ARBA00023136"/>
    </source>
</evidence>